<proteinExistence type="predicted"/>
<protein>
    <recommendedName>
        <fullName evidence="4">Ribosome-binding factor A, mitochondrial</fullName>
    </recommendedName>
</protein>
<reference evidence="2" key="1">
    <citation type="submission" date="2025-08" db="UniProtKB">
        <authorList>
            <consortium name="Ensembl"/>
        </authorList>
    </citation>
    <scope>IDENTIFICATION</scope>
</reference>
<organism evidence="2 3">
    <name type="scientific">Eptatretus burgeri</name>
    <name type="common">Inshore hagfish</name>
    <dbReference type="NCBI Taxonomy" id="7764"/>
    <lineage>
        <taxon>Eukaryota</taxon>
        <taxon>Metazoa</taxon>
        <taxon>Chordata</taxon>
        <taxon>Craniata</taxon>
        <taxon>Vertebrata</taxon>
        <taxon>Cyclostomata</taxon>
        <taxon>Myxini</taxon>
        <taxon>Myxiniformes</taxon>
        <taxon>Myxinidae</taxon>
        <taxon>Eptatretinae</taxon>
        <taxon>Eptatretus</taxon>
    </lineage>
</organism>
<feature type="region of interest" description="Disordered" evidence="1">
    <location>
        <begin position="287"/>
        <end position="312"/>
    </location>
</feature>
<dbReference type="InterPro" id="IPR000238">
    <property type="entry name" value="RbfA"/>
</dbReference>
<keyword evidence="3" id="KW-1185">Reference proteome</keyword>
<evidence type="ECO:0000313" key="3">
    <source>
        <dbReference type="Proteomes" id="UP000694388"/>
    </source>
</evidence>
<dbReference type="InterPro" id="IPR039212">
    <property type="entry name" value="RBFA_mitochondrial"/>
</dbReference>
<dbReference type="GO" id="GO:0006364">
    <property type="term" value="P:rRNA processing"/>
    <property type="evidence" value="ECO:0007669"/>
    <property type="project" value="InterPro"/>
</dbReference>
<dbReference type="PANTHER" id="PTHR14725:SF0">
    <property type="entry name" value="RIBOSOME-BINDING FACTOR A, MITOCHONDRIAL-RELATED"/>
    <property type="match status" value="1"/>
</dbReference>
<dbReference type="Pfam" id="PF02033">
    <property type="entry name" value="RBFA"/>
    <property type="match status" value="1"/>
</dbReference>
<feature type="compositionally biased region" description="Basic and acidic residues" evidence="1">
    <location>
        <begin position="303"/>
        <end position="312"/>
    </location>
</feature>
<name>A0A8C4QKD5_EPTBU</name>
<reference evidence="2" key="2">
    <citation type="submission" date="2025-09" db="UniProtKB">
        <authorList>
            <consortium name="Ensembl"/>
        </authorList>
    </citation>
    <scope>IDENTIFICATION</scope>
</reference>
<dbReference type="Gene3D" id="3.30.300.20">
    <property type="match status" value="1"/>
</dbReference>
<evidence type="ECO:0000256" key="1">
    <source>
        <dbReference type="SAM" id="MobiDB-lite"/>
    </source>
</evidence>
<dbReference type="PANTHER" id="PTHR14725">
    <property type="entry name" value="RIBOSOME-BINDING FACTOR A, MITOCHONDRIAL-RELATED"/>
    <property type="match status" value="1"/>
</dbReference>
<dbReference type="SUPFAM" id="SSF89919">
    <property type="entry name" value="Ribosome-binding factor A, RbfA"/>
    <property type="match status" value="1"/>
</dbReference>
<evidence type="ECO:0000313" key="2">
    <source>
        <dbReference type="Ensembl" id="ENSEBUP00000016839.1"/>
    </source>
</evidence>
<feature type="region of interest" description="Disordered" evidence="1">
    <location>
        <begin position="325"/>
        <end position="367"/>
    </location>
</feature>
<evidence type="ECO:0008006" key="4">
    <source>
        <dbReference type="Google" id="ProtNLM"/>
    </source>
</evidence>
<dbReference type="GeneTree" id="ENSGT00390000011362"/>
<dbReference type="AlphaFoldDB" id="A0A8C4QKD5"/>
<dbReference type="InterPro" id="IPR023799">
    <property type="entry name" value="RbfA_dom_sf"/>
</dbReference>
<dbReference type="InterPro" id="IPR015946">
    <property type="entry name" value="KH_dom-like_a/b"/>
</dbReference>
<dbReference type="Proteomes" id="UP000694388">
    <property type="component" value="Unplaced"/>
</dbReference>
<dbReference type="Ensembl" id="ENSEBUT00000017415.1">
    <property type="protein sequence ID" value="ENSEBUP00000016839.1"/>
    <property type="gene ID" value="ENSEBUG00000010564.1"/>
</dbReference>
<accession>A0A8C4QKD5</accession>
<sequence>MRTVRNLTNINRINEQHTGFPMFAMVTATALRFTYGMSMRALTARIGPSASHRDLWLGPSRLGKKTSMLEKMARRTRNKFLFDVKFPLEVVPRARGLIGHGCCPSDHELPRRLRILNAILLQSVSDLLTTPEVSQELYDLQLNIDAVRLSADFSVCHLYWHGQGNQDEDAHIESVLQLNSGRLRYLLQTYHVMGKIPPLVFLKDKKYAATTEVEHWLSIIKTELDNVETPEISSEVMDQKDRMWSEKEGKWISMPSLTDHRDRRAPSWLGIDRQALLQQIADTKRKGEWGIAPDQPVRRRRSGRLERKQAKQQRIEDEHVVWLAKGHREEEEEGEETAINEWKDLENDGKDDGENDSDVHERAPWER</sequence>
<feature type="compositionally biased region" description="Basic and acidic residues" evidence="1">
    <location>
        <begin position="341"/>
        <end position="367"/>
    </location>
</feature>